<dbReference type="GO" id="GO:0008477">
    <property type="term" value="F:purine nucleosidase activity"/>
    <property type="evidence" value="ECO:0007669"/>
    <property type="project" value="TreeGrafter"/>
</dbReference>
<dbReference type="GO" id="GO:0005829">
    <property type="term" value="C:cytosol"/>
    <property type="evidence" value="ECO:0007669"/>
    <property type="project" value="TreeGrafter"/>
</dbReference>
<keyword evidence="2 4" id="KW-0326">Glycosidase</keyword>
<accession>A0A1C6J4I6</accession>
<dbReference type="InterPro" id="IPR001910">
    <property type="entry name" value="Inosine/uridine_hydrolase_dom"/>
</dbReference>
<dbReference type="InterPro" id="IPR023186">
    <property type="entry name" value="IUNH"/>
</dbReference>
<proteinExistence type="predicted"/>
<dbReference type="PANTHER" id="PTHR12304:SF4">
    <property type="entry name" value="URIDINE NUCLEOSIDASE"/>
    <property type="match status" value="1"/>
</dbReference>
<evidence type="ECO:0000256" key="2">
    <source>
        <dbReference type="ARBA" id="ARBA00023295"/>
    </source>
</evidence>
<evidence type="ECO:0000259" key="3">
    <source>
        <dbReference type="Pfam" id="PF01156"/>
    </source>
</evidence>
<dbReference type="GO" id="GO:0006152">
    <property type="term" value="P:purine nucleoside catabolic process"/>
    <property type="evidence" value="ECO:0007669"/>
    <property type="project" value="TreeGrafter"/>
</dbReference>
<keyword evidence="1 4" id="KW-0378">Hydrolase</keyword>
<dbReference type="PANTHER" id="PTHR12304">
    <property type="entry name" value="INOSINE-URIDINE PREFERRING NUCLEOSIDE HYDROLASE"/>
    <property type="match status" value="1"/>
</dbReference>
<dbReference type="EMBL" id="FMHG01000001">
    <property type="protein sequence ID" value="SCJ76555.1"/>
    <property type="molecule type" value="Genomic_DNA"/>
</dbReference>
<reference evidence="4" key="1">
    <citation type="submission" date="2015-09" db="EMBL/GenBank/DDBJ databases">
        <authorList>
            <consortium name="Pathogen Informatics"/>
        </authorList>
    </citation>
    <scope>NUCLEOTIDE SEQUENCE</scope>
    <source>
        <strain evidence="4">2789STDY5834896</strain>
    </source>
</reference>
<gene>
    <name evidence="4" type="primary">rihB_9</name>
    <name evidence="4" type="ORF">SAMEA3545359_01884</name>
</gene>
<feature type="domain" description="Inosine/uridine-preferring nucleoside hydrolase" evidence="3">
    <location>
        <begin position="5"/>
        <end position="315"/>
    </location>
</feature>
<dbReference type="Pfam" id="PF01156">
    <property type="entry name" value="IU_nuc_hydro"/>
    <property type="match status" value="1"/>
</dbReference>
<dbReference type="GO" id="GO:0045437">
    <property type="term" value="F:uridine nucleosidase activity"/>
    <property type="evidence" value="ECO:0007669"/>
    <property type="project" value="UniProtKB-ARBA"/>
</dbReference>
<evidence type="ECO:0000256" key="1">
    <source>
        <dbReference type="ARBA" id="ARBA00022801"/>
    </source>
</evidence>
<dbReference type="SUPFAM" id="SSF53590">
    <property type="entry name" value="Nucleoside hydrolase"/>
    <property type="match status" value="1"/>
</dbReference>
<name>A0A1C6J4I6_9FIRM</name>
<organism evidence="4">
    <name type="scientific">uncultured Anaerotruncus sp</name>
    <dbReference type="NCBI Taxonomy" id="905011"/>
    <lineage>
        <taxon>Bacteria</taxon>
        <taxon>Bacillati</taxon>
        <taxon>Bacillota</taxon>
        <taxon>Clostridia</taxon>
        <taxon>Eubacteriales</taxon>
        <taxon>Oscillospiraceae</taxon>
        <taxon>Anaerotruncus</taxon>
        <taxon>environmental samples</taxon>
    </lineage>
</organism>
<sequence length="326" mass="34828">MPKKVILDVDTGSDDAVAIMAAMRSPQIELMAVTVTHGNQPLCYTLDNTLRVVSYMGGGVPVYAGSSEPMVKKLLPGRSQNGGQQDVQKMIKDGKEFSLHQKTLDLPEATCRAEEMPAAAYLVQALRHSTEKVTLIPVGPCTNIAMALRMDPSIVEHIEEIVCMGGGDNLGNRTAAAEFNFYADPEAAKIVLGCGAKVRILTPNATGSARFDWADAQKFLDLGTPAGEFAGQLIRHRLEFEEMKGNADTNGTAVHDALTVCAVIDPSVISCQEQIPCDIDIGGSISDGQLLCDHRATAKKDAPTSVAYTVDKERALAVLLAAMAER</sequence>
<dbReference type="PROSITE" id="PS01247">
    <property type="entry name" value="IUNH"/>
    <property type="match status" value="1"/>
</dbReference>
<dbReference type="AlphaFoldDB" id="A0A1C6J4I6"/>
<dbReference type="EC" id="3.2.2.8" evidence="4"/>
<dbReference type="InterPro" id="IPR036452">
    <property type="entry name" value="Ribo_hydro-like"/>
</dbReference>
<dbReference type="InterPro" id="IPR015910">
    <property type="entry name" value="I/U_nuclsd_hydro_CS"/>
</dbReference>
<evidence type="ECO:0000313" key="4">
    <source>
        <dbReference type="EMBL" id="SCJ76555.1"/>
    </source>
</evidence>
<dbReference type="Gene3D" id="3.90.245.10">
    <property type="entry name" value="Ribonucleoside hydrolase-like"/>
    <property type="match status" value="1"/>
</dbReference>
<protein>
    <submittedName>
        <fullName evidence="4">Pyrimidine-specific ribonucleoside hydrolase rihB</fullName>
        <ecNumber evidence="4">3.2.2.8</ecNumber>
    </submittedName>
</protein>